<dbReference type="SUPFAM" id="SSF49503">
    <property type="entry name" value="Cupredoxins"/>
    <property type="match status" value="1"/>
</dbReference>
<proteinExistence type="predicted"/>
<dbReference type="Gene3D" id="2.60.40.420">
    <property type="entry name" value="Cupredoxins - blue copper proteins"/>
    <property type="match status" value="1"/>
</dbReference>
<keyword evidence="4" id="KW-0325">Glycoprotein</keyword>
<comment type="caution">
    <text evidence="8">The sequence shown here is derived from an EMBL/GenBank/DDBJ whole genome shotgun (WGS) entry which is preliminary data.</text>
</comment>
<evidence type="ECO:0000256" key="4">
    <source>
        <dbReference type="ARBA" id="ARBA00023180"/>
    </source>
</evidence>
<feature type="region of interest" description="Disordered" evidence="5">
    <location>
        <begin position="97"/>
        <end position="123"/>
    </location>
</feature>
<evidence type="ECO:0000256" key="2">
    <source>
        <dbReference type="ARBA" id="ARBA00023008"/>
    </source>
</evidence>
<dbReference type="PANTHER" id="PTHR33021">
    <property type="entry name" value="BLUE COPPER PROTEIN"/>
    <property type="match status" value="1"/>
</dbReference>
<keyword evidence="2" id="KW-0186">Copper</keyword>
<feature type="compositionally biased region" description="Pro residues" evidence="5">
    <location>
        <begin position="113"/>
        <end position="122"/>
    </location>
</feature>
<dbReference type="PANTHER" id="PTHR33021:SF189">
    <property type="entry name" value="CUCUMBER PEELING CUPREDOXIN-LIKE"/>
    <property type="match status" value="1"/>
</dbReference>
<evidence type="ECO:0000256" key="5">
    <source>
        <dbReference type="SAM" id="MobiDB-lite"/>
    </source>
</evidence>
<reference evidence="9" key="1">
    <citation type="submission" date="2024-07" db="EMBL/GenBank/DDBJ databases">
        <title>Two chromosome-level genome assemblies of Korean endemic species Abeliophyllum distichum and Forsythia ovata (Oleaceae).</title>
        <authorList>
            <person name="Jang H."/>
        </authorList>
    </citation>
    <scope>NUCLEOTIDE SEQUENCE [LARGE SCALE GENOMIC DNA]</scope>
</reference>
<evidence type="ECO:0000313" key="9">
    <source>
        <dbReference type="Proteomes" id="UP001604336"/>
    </source>
</evidence>
<dbReference type="InterPro" id="IPR028871">
    <property type="entry name" value="BlueCu_1_BS"/>
</dbReference>
<evidence type="ECO:0000256" key="1">
    <source>
        <dbReference type="ARBA" id="ARBA00022723"/>
    </source>
</evidence>
<evidence type="ECO:0000313" key="8">
    <source>
        <dbReference type="EMBL" id="KAL2493469.1"/>
    </source>
</evidence>
<gene>
    <name evidence="8" type="ORF">Adt_29097</name>
</gene>
<dbReference type="FunFam" id="2.60.40.420:FF:000034">
    <property type="entry name" value="Cupredoxin superfamily protein"/>
    <property type="match status" value="1"/>
</dbReference>
<keyword evidence="6" id="KW-0472">Membrane</keyword>
<evidence type="ECO:0000256" key="6">
    <source>
        <dbReference type="SAM" id="Phobius"/>
    </source>
</evidence>
<feature type="domain" description="Phytocyanin" evidence="7">
    <location>
        <begin position="1"/>
        <end position="98"/>
    </location>
</feature>
<dbReference type="InterPro" id="IPR008972">
    <property type="entry name" value="Cupredoxin"/>
</dbReference>
<keyword evidence="6" id="KW-1133">Transmembrane helix</keyword>
<feature type="transmembrane region" description="Helical" evidence="6">
    <location>
        <begin position="127"/>
        <end position="147"/>
    </location>
</feature>
<evidence type="ECO:0000259" key="7">
    <source>
        <dbReference type="PROSITE" id="PS51485"/>
    </source>
</evidence>
<protein>
    <submittedName>
        <fullName evidence="8">Blue copper protein</fullName>
    </submittedName>
</protein>
<name>A0ABD1RZT1_9LAMI</name>
<dbReference type="GO" id="GO:0046872">
    <property type="term" value="F:metal ion binding"/>
    <property type="evidence" value="ECO:0007669"/>
    <property type="project" value="UniProtKB-KW"/>
</dbReference>
<dbReference type="EMBL" id="JBFOLK010000008">
    <property type="protein sequence ID" value="KAL2493469.1"/>
    <property type="molecule type" value="Genomic_DNA"/>
</dbReference>
<keyword evidence="1" id="KW-0479">Metal-binding</keyword>
<keyword evidence="9" id="KW-1185">Reference proteome</keyword>
<organism evidence="8 9">
    <name type="scientific">Abeliophyllum distichum</name>
    <dbReference type="NCBI Taxonomy" id="126358"/>
    <lineage>
        <taxon>Eukaryota</taxon>
        <taxon>Viridiplantae</taxon>
        <taxon>Streptophyta</taxon>
        <taxon>Embryophyta</taxon>
        <taxon>Tracheophyta</taxon>
        <taxon>Spermatophyta</taxon>
        <taxon>Magnoliopsida</taxon>
        <taxon>eudicotyledons</taxon>
        <taxon>Gunneridae</taxon>
        <taxon>Pentapetalae</taxon>
        <taxon>asterids</taxon>
        <taxon>lamiids</taxon>
        <taxon>Lamiales</taxon>
        <taxon>Oleaceae</taxon>
        <taxon>Forsythieae</taxon>
        <taxon>Abeliophyllum</taxon>
    </lineage>
</organism>
<dbReference type="Pfam" id="PF02298">
    <property type="entry name" value="Cu_bind_like"/>
    <property type="match status" value="1"/>
</dbReference>
<dbReference type="AlphaFoldDB" id="A0ABD1RZT1"/>
<dbReference type="InterPro" id="IPR003245">
    <property type="entry name" value="Phytocyanin_dom"/>
</dbReference>
<dbReference type="PROSITE" id="PS51485">
    <property type="entry name" value="PHYTOCYANIN"/>
    <property type="match status" value="1"/>
</dbReference>
<dbReference type="PROSITE" id="PS00196">
    <property type="entry name" value="COPPER_BLUE"/>
    <property type="match status" value="1"/>
</dbReference>
<keyword evidence="3" id="KW-1015">Disulfide bond</keyword>
<accession>A0ABD1RZT1</accession>
<evidence type="ECO:0000256" key="3">
    <source>
        <dbReference type="ARBA" id="ARBA00023157"/>
    </source>
</evidence>
<dbReference type="InterPro" id="IPR039391">
    <property type="entry name" value="Phytocyanin-like"/>
</dbReference>
<dbReference type="Proteomes" id="UP001604336">
    <property type="component" value="Unassembled WGS sequence"/>
</dbReference>
<sequence>MWVGNIPPNSSFSYVNWALDKTFMVDDILVFNFMTNQHNVLRVPKTSYDECSKDNAIGSAITTGPAKITLDSAGEHYYICTVGNHCQMGQKLAITVSGTPGANPPTSSLPNTPATPSPPPPDSSSTYVLASFLPILLLSIGAALVIYN</sequence>
<keyword evidence="6" id="KW-0812">Transmembrane</keyword>